<keyword evidence="2" id="KW-0560">Oxidoreductase</keyword>
<dbReference type="PIRSF" id="PIRSF006578">
    <property type="entry name" value="FwdE"/>
    <property type="match status" value="1"/>
</dbReference>
<dbReference type="Pfam" id="PF02663">
    <property type="entry name" value="FmdE"/>
    <property type="match status" value="1"/>
</dbReference>
<name>E0STT4_IGNAA</name>
<evidence type="ECO:0000313" key="3">
    <source>
        <dbReference type="Proteomes" id="UP000001304"/>
    </source>
</evidence>
<dbReference type="InterPro" id="IPR003814">
    <property type="entry name" value="FmdEsu_dom"/>
</dbReference>
<dbReference type="EMBL" id="CP002098">
    <property type="protein sequence ID" value="ADM27700.1"/>
    <property type="molecule type" value="Genomic_DNA"/>
</dbReference>
<reference evidence="2 3" key="1">
    <citation type="journal article" date="2010" name="Stand. Genomic Sci.">
        <title>Complete genome sequence of Ignisphaera aggregans type strain (AQ1.S1).</title>
        <authorList>
            <person name="Goker M."/>
            <person name="Held B."/>
            <person name="Lapidus A."/>
            <person name="Nolan M."/>
            <person name="Spring S."/>
            <person name="Yasawong M."/>
            <person name="Lucas S."/>
            <person name="Glavina Del Rio T."/>
            <person name="Tice H."/>
            <person name="Cheng J.F."/>
            <person name="Goodwin L."/>
            <person name="Tapia R."/>
            <person name="Pitluck S."/>
            <person name="Liolios K."/>
            <person name="Ivanova N."/>
            <person name="Mavromatis K."/>
            <person name="Mikhailova N."/>
            <person name="Pati A."/>
            <person name="Chen A."/>
            <person name="Palaniappan K."/>
            <person name="Brambilla E."/>
            <person name="Land M."/>
            <person name="Hauser L."/>
            <person name="Chang Y.J."/>
            <person name="Jeffries C.D."/>
            <person name="Brettin T."/>
            <person name="Detter J.C."/>
            <person name="Han C."/>
            <person name="Rohde M."/>
            <person name="Sikorski J."/>
            <person name="Woyke T."/>
            <person name="Bristow J."/>
            <person name="Eisen J.A."/>
            <person name="Markowitz V."/>
            <person name="Hugenholtz P."/>
            <person name="Kyrpides N.C."/>
            <person name="Klenk H.P."/>
        </authorList>
    </citation>
    <scope>NUCLEOTIDE SEQUENCE [LARGE SCALE GENOMIC DNA]</scope>
    <source>
        <strain evidence="3">DSM 17230 / JCM 13409 / AQ1.S1</strain>
    </source>
</reference>
<keyword evidence="3" id="KW-1185">Reference proteome</keyword>
<dbReference type="Gene3D" id="3.30.1330.130">
    <property type="match status" value="1"/>
</dbReference>
<protein>
    <submittedName>
        <fullName evidence="2">Formylmethanofuran dehydrogenase, subunit E</fullName>
        <ecNumber evidence="2">1.2.99.5</ecNumber>
    </submittedName>
</protein>
<evidence type="ECO:0000313" key="2">
    <source>
        <dbReference type="EMBL" id="ADM27700.1"/>
    </source>
</evidence>
<dbReference type="BioCyc" id="IAGG583356:GHAH-866-MONOMER"/>
<feature type="domain" description="Formylmethanofuran dehydrogenase subunit E" evidence="1">
    <location>
        <begin position="13"/>
        <end position="156"/>
    </location>
</feature>
<proteinExistence type="predicted"/>
<dbReference type="InterPro" id="IPR026328">
    <property type="entry name" value="FmdE"/>
</dbReference>
<dbReference type="AlphaFoldDB" id="E0STT4"/>
<organism evidence="2 3">
    <name type="scientific">Ignisphaera aggregans (strain DSM 17230 / JCM 13409 / AQ1.S1)</name>
    <dbReference type="NCBI Taxonomy" id="583356"/>
    <lineage>
        <taxon>Archaea</taxon>
        <taxon>Thermoproteota</taxon>
        <taxon>Thermoprotei</taxon>
        <taxon>Desulfurococcales</taxon>
        <taxon>Desulfurococcaceae</taxon>
        <taxon>Ignisphaera</taxon>
    </lineage>
</organism>
<evidence type="ECO:0000259" key="1">
    <source>
        <dbReference type="Pfam" id="PF02663"/>
    </source>
</evidence>
<dbReference type="EC" id="1.2.99.5" evidence="2"/>
<dbReference type="PANTHER" id="PTHR39418:SF1">
    <property type="entry name" value="DEHYDROGENASE"/>
    <property type="match status" value="1"/>
</dbReference>
<dbReference type="HOGENOM" id="CLU_087508_0_0_2"/>
<dbReference type="InterPro" id="IPR053194">
    <property type="entry name" value="tRNA_methyltr_O"/>
</dbReference>
<dbReference type="GO" id="GO:0016491">
    <property type="term" value="F:oxidoreductase activity"/>
    <property type="evidence" value="ECO:0007669"/>
    <property type="project" value="UniProtKB-KW"/>
</dbReference>
<dbReference type="STRING" id="583356.Igag_0883"/>
<dbReference type="KEGG" id="iag:Igag_0883"/>
<dbReference type="SUPFAM" id="SSF143555">
    <property type="entry name" value="FwdE-like"/>
    <property type="match status" value="1"/>
</dbReference>
<dbReference type="Proteomes" id="UP000001304">
    <property type="component" value="Chromosome"/>
</dbReference>
<dbReference type="PANTHER" id="PTHR39418">
    <property type="entry name" value="DEHYDROGENASE-RELATED"/>
    <property type="match status" value="1"/>
</dbReference>
<gene>
    <name evidence="2" type="ordered locus">Igag_0883</name>
</gene>
<sequence>MVDRNLIEKAKWFHGHICPFLVLGLRISEIAMKRLGVSRAGEAETIGEELLAIVEANNCMADGVQIATGCTLGNNSLIYIDVGKNALTLVRRGTWRGVRVYIDAEKLRSKYFSREALDLFDKVVRRREGSKEDKEKLHRLWEEIGLKMAEVPEEEFVIEEVEVEPIERAPIFESIRCVKCGELVMAPKAVKIGDTYLCPVCADRLLQAVIGRGIDSIRYPIRISRG</sequence>
<accession>E0STT4</accession>